<evidence type="ECO:0008006" key="4">
    <source>
        <dbReference type="Google" id="ProtNLM"/>
    </source>
</evidence>
<reference evidence="2" key="2">
    <citation type="submission" date="2015-02" db="UniProtKB">
        <authorList>
            <consortium name="EnsemblMetazoa"/>
        </authorList>
    </citation>
    <scope>IDENTIFICATION</scope>
</reference>
<evidence type="ECO:0000313" key="2">
    <source>
        <dbReference type="EnsemblMetazoa" id="SMAR001363-PA"/>
    </source>
</evidence>
<feature type="chain" id="PRO_5004589754" description="DUF19 domain-containing protein" evidence="1">
    <location>
        <begin position="21"/>
        <end position="164"/>
    </location>
</feature>
<name>T1IKB8_STRMM</name>
<reference evidence="3" key="1">
    <citation type="submission" date="2011-05" db="EMBL/GenBank/DDBJ databases">
        <authorList>
            <person name="Richards S.R."/>
            <person name="Qu J."/>
            <person name="Jiang H."/>
            <person name="Jhangiani S.N."/>
            <person name="Agravi P."/>
            <person name="Goodspeed R."/>
            <person name="Gross S."/>
            <person name="Mandapat C."/>
            <person name="Jackson L."/>
            <person name="Mathew T."/>
            <person name="Pu L."/>
            <person name="Thornton R."/>
            <person name="Saada N."/>
            <person name="Wilczek-Boney K.B."/>
            <person name="Lee S."/>
            <person name="Kovar C."/>
            <person name="Wu Y."/>
            <person name="Scherer S.E."/>
            <person name="Worley K.C."/>
            <person name="Muzny D.M."/>
            <person name="Gibbs R."/>
        </authorList>
    </citation>
    <scope>NUCLEOTIDE SEQUENCE</scope>
    <source>
        <strain evidence="3">Brora</strain>
    </source>
</reference>
<protein>
    <recommendedName>
        <fullName evidence="4">DUF19 domain-containing protein</fullName>
    </recommendedName>
</protein>
<evidence type="ECO:0000313" key="3">
    <source>
        <dbReference type="Proteomes" id="UP000014500"/>
    </source>
</evidence>
<dbReference type="EnsemblMetazoa" id="SMAR001363-RA">
    <property type="protein sequence ID" value="SMAR001363-PA"/>
    <property type="gene ID" value="SMAR001363"/>
</dbReference>
<keyword evidence="3" id="KW-1185">Reference proteome</keyword>
<evidence type="ECO:0000256" key="1">
    <source>
        <dbReference type="SAM" id="SignalP"/>
    </source>
</evidence>
<dbReference type="HOGENOM" id="CLU_1621113_0_0_1"/>
<keyword evidence="1" id="KW-0732">Signal</keyword>
<feature type="signal peptide" evidence="1">
    <location>
        <begin position="1"/>
        <end position="20"/>
    </location>
</feature>
<dbReference type="EMBL" id="JH430472">
    <property type="status" value="NOT_ANNOTATED_CDS"/>
    <property type="molecule type" value="Genomic_DNA"/>
</dbReference>
<organism evidence="2 3">
    <name type="scientific">Strigamia maritima</name>
    <name type="common">European centipede</name>
    <name type="synonym">Geophilus maritimus</name>
    <dbReference type="NCBI Taxonomy" id="126957"/>
    <lineage>
        <taxon>Eukaryota</taxon>
        <taxon>Metazoa</taxon>
        <taxon>Ecdysozoa</taxon>
        <taxon>Arthropoda</taxon>
        <taxon>Myriapoda</taxon>
        <taxon>Chilopoda</taxon>
        <taxon>Pleurostigmophora</taxon>
        <taxon>Geophilomorpha</taxon>
        <taxon>Linotaeniidae</taxon>
        <taxon>Strigamia</taxon>
    </lineage>
</organism>
<proteinExistence type="predicted"/>
<dbReference type="AlphaFoldDB" id="T1IKB8"/>
<sequence>MKTTLFLVFLTFAFSYNVEGEEECNIALELYKYANKFIKTYVPENLRKAATDCAKLLILGKENDCYLDKLNLLDTTNCRVEKRLYDHNWSMRNEFILGLLENIDGIETIIANLDEDGQELCEEMSSNEEELWKKLKITQDTMPGKALDNICKRITLLHFFLCFA</sequence>
<dbReference type="Proteomes" id="UP000014500">
    <property type="component" value="Unassembled WGS sequence"/>
</dbReference>
<accession>T1IKB8</accession>